<dbReference type="InterPro" id="IPR004099">
    <property type="entry name" value="Pyr_nucl-diS_OxRdtase_dimer"/>
</dbReference>
<dbReference type="EMBL" id="FLQU01000131">
    <property type="protein sequence ID" value="SBS81186.1"/>
    <property type="molecule type" value="Genomic_DNA"/>
</dbReference>
<keyword evidence="7" id="KW-1015">Disulfide bond</keyword>
<evidence type="ECO:0000256" key="11">
    <source>
        <dbReference type="SAM" id="SignalP"/>
    </source>
</evidence>
<dbReference type="Gene3D" id="3.30.390.30">
    <property type="match status" value="1"/>
</dbReference>
<dbReference type="InterPro" id="IPR016156">
    <property type="entry name" value="FAD/NAD-linked_Rdtase_dimer_sf"/>
</dbReference>
<keyword evidence="11" id="KW-0732">Signal</keyword>
<evidence type="ECO:0000259" key="13">
    <source>
        <dbReference type="Pfam" id="PF07992"/>
    </source>
</evidence>
<reference evidence="14" key="2">
    <citation type="submission" date="2016-05" db="EMBL/GenBank/DDBJ databases">
        <authorList>
            <person name="Lavstsen T."/>
            <person name="Jespersen J.S."/>
        </authorList>
    </citation>
    <scope>NUCLEOTIDE SEQUENCE [LARGE SCALE GENOMIC DNA]</scope>
</reference>
<dbReference type="Proteomes" id="UP000078560">
    <property type="component" value="Unassembled WGS sequence"/>
</dbReference>
<dbReference type="InterPro" id="IPR036188">
    <property type="entry name" value="FAD/NAD-bd_sf"/>
</dbReference>
<dbReference type="InterPro" id="IPR050151">
    <property type="entry name" value="Class-I_Pyr_Nuc-Dis_Oxidored"/>
</dbReference>
<evidence type="ECO:0000256" key="5">
    <source>
        <dbReference type="ARBA" id="ARBA00023002"/>
    </source>
</evidence>
<evidence type="ECO:0000256" key="2">
    <source>
        <dbReference type="ARBA" id="ARBA00007532"/>
    </source>
</evidence>
<evidence type="ECO:0000256" key="4">
    <source>
        <dbReference type="ARBA" id="ARBA00022827"/>
    </source>
</evidence>
<dbReference type="AlphaFoldDB" id="A0A1A8VLK3"/>
<keyword evidence="3 9" id="KW-0285">Flavoprotein</keyword>
<dbReference type="GO" id="GO:0050660">
    <property type="term" value="F:flavin adenine dinucleotide binding"/>
    <property type="evidence" value="ECO:0007669"/>
    <property type="project" value="TreeGrafter"/>
</dbReference>
<keyword evidence="6" id="KW-0520">NAD</keyword>
<evidence type="ECO:0000256" key="1">
    <source>
        <dbReference type="ARBA" id="ARBA00001974"/>
    </source>
</evidence>
<feature type="domain" description="FAD/NAD(P)-binding" evidence="13">
    <location>
        <begin position="191"/>
        <end position="577"/>
    </location>
</feature>
<keyword evidence="10" id="KW-0472">Membrane</keyword>
<dbReference type="EMBL" id="FLQV01000142">
    <property type="protein sequence ID" value="SBS82616.1"/>
    <property type="molecule type" value="Genomic_DNA"/>
</dbReference>
<gene>
    <name evidence="15" type="ORF">POVCU1_008140</name>
    <name evidence="14" type="ORF">POVCU2_0008950</name>
</gene>
<dbReference type="SUPFAM" id="SSF55424">
    <property type="entry name" value="FAD/NAD-linked reductases, dimerisation (C-terminal) domain"/>
    <property type="match status" value="1"/>
</dbReference>
<dbReference type="PRINTS" id="PR00368">
    <property type="entry name" value="FADPNR"/>
</dbReference>
<comment type="similarity">
    <text evidence="2 9">Belongs to the class-I pyridine nucleotide-disulfide oxidoreductase family.</text>
</comment>
<name>A0A1A8VLK3_PLAOA</name>
<keyword evidence="5 9" id="KW-0560">Oxidoreductase</keyword>
<evidence type="ECO:0000256" key="9">
    <source>
        <dbReference type="RuleBase" id="RU003691"/>
    </source>
</evidence>
<evidence type="ECO:0000313" key="15">
    <source>
        <dbReference type="EMBL" id="SBS82616.1"/>
    </source>
</evidence>
<dbReference type="Pfam" id="PF07992">
    <property type="entry name" value="Pyr_redox_2"/>
    <property type="match status" value="1"/>
</dbReference>
<dbReference type="GO" id="GO:0004148">
    <property type="term" value="F:dihydrolipoyl dehydrogenase (NADH) activity"/>
    <property type="evidence" value="ECO:0007669"/>
    <property type="project" value="TreeGrafter"/>
</dbReference>
<dbReference type="InterPro" id="IPR023753">
    <property type="entry name" value="FAD/NAD-binding_dom"/>
</dbReference>
<feature type="transmembrane region" description="Helical" evidence="10">
    <location>
        <begin position="87"/>
        <end position="105"/>
    </location>
</feature>
<reference evidence="16 17" key="1">
    <citation type="submission" date="2016-05" db="EMBL/GenBank/DDBJ databases">
        <authorList>
            <person name="Naeem Raeece"/>
        </authorList>
    </citation>
    <scope>NUCLEOTIDE SEQUENCE [LARGE SCALE GENOMIC DNA]</scope>
</reference>
<dbReference type="Proteomes" id="UP000078546">
    <property type="component" value="Unassembled WGS sequence"/>
</dbReference>
<protein>
    <submittedName>
        <fullName evidence="14">Dihydrolipoyl dehydrogenase, apicoplast, putative (ALipDH)</fullName>
    </submittedName>
</protein>
<dbReference type="GO" id="GO:0006103">
    <property type="term" value="P:2-oxoglutarate metabolic process"/>
    <property type="evidence" value="ECO:0007669"/>
    <property type="project" value="TreeGrafter"/>
</dbReference>
<dbReference type="SUPFAM" id="SSF51905">
    <property type="entry name" value="FAD/NAD(P)-binding domain"/>
    <property type="match status" value="1"/>
</dbReference>
<dbReference type="PROSITE" id="PS00076">
    <property type="entry name" value="PYRIDINE_REDOX_1"/>
    <property type="match status" value="1"/>
</dbReference>
<comment type="cofactor">
    <cofactor evidence="1">
        <name>FAD</name>
        <dbReference type="ChEBI" id="CHEBI:57692"/>
    </cofactor>
</comment>
<evidence type="ECO:0000313" key="16">
    <source>
        <dbReference type="Proteomes" id="UP000078546"/>
    </source>
</evidence>
<keyword evidence="4 9" id="KW-0274">FAD</keyword>
<dbReference type="GO" id="GO:0005739">
    <property type="term" value="C:mitochondrion"/>
    <property type="evidence" value="ECO:0007669"/>
    <property type="project" value="TreeGrafter"/>
</dbReference>
<accession>A0A1A8VLK3</accession>
<evidence type="ECO:0000313" key="14">
    <source>
        <dbReference type="EMBL" id="SBS81186.1"/>
    </source>
</evidence>
<organism evidence="14 17">
    <name type="scientific">Plasmodium ovale curtisi</name>
    <dbReference type="NCBI Taxonomy" id="864141"/>
    <lineage>
        <taxon>Eukaryota</taxon>
        <taxon>Sar</taxon>
        <taxon>Alveolata</taxon>
        <taxon>Apicomplexa</taxon>
        <taxon>Aconoidasida</taxon>
        <taxon>Haemosporida</taxon>
        <taxon>Plasmodiidae</taxon>
        <taxon>Plasmodium</taxon>
        <taxon>Plasmodium (Plasmodium)</taxon>
    </lineage>
</organism>
<feature type="domain" description="Pyridine nucleotide-disulphide oxidoreductase dimerisation" evidence="12">
    <location>
        <begin position="609"/>
        <end position="739"/>
    </location>
</feature>
<proteinExistence type="inferred from homology"/>
<evidence type="ECO:0000256" key="8">
    <source>
        <dbReference type="ARBA" id="ARBA00023284"/>
    </source>
</evidence>
<keyword evidence="10" id="KW-1133">Transmembrane helix</keyword>
<evidence type="ECO:0000256" key="10">
    <source>
        <dbReference type="SAM" id="Phobius"/>
    </source>
</evidence>
<evidence type="ECO:0000256" key="3">
    <source>
        <dbReference type="ARBA" id="ARBA00022630"/>
    </source>
</evidence>
<evidence type="ECO:0000259" key="12">
    <source>
        <dbReference type="Pfam" id="PF02852"/>
    </source>
</evidence>
<keyword evidence="8 9" id="KW-0676">Redox-active center</keyword>
<feature type="signal peptide" evidence="11">
    <location>
        <begin position="1"/>
        <end position="21"/>
    </location>
</feature>
<sequence>MSRRYSGKMLKLLYLTWLCSCSFPKTGEDKNFLKKSLRYILYQGGGCTEGATPLRCKVTIRDKQRIITHLLFTHTEQRSSLGEKMKVQINTEVMVLIWLIFLFLFSPSSGLQKEFNNGLGVSLKGVEKANHFPHLTIACTHRSMFPRKGKNVLFVKSKMKVGNIRSKRNSNFSYLSGENSSQCMTIREDEYDVAILGCGVGGHAAAINAMERNLKVVLFAGEESSIGGTCVNVGCIPSKSLLYATNKYRELKNFGKLYNYGIYSDLYMKKESNNVMTSPMESNQIIGNSVRMNIDKLKEYTQTVVSKLRNGILHGLKNPKFSKNSEHVKVIYEHGHIIDVNTIKSKKSGKIYKVKNIILATGSTPNIPSNVQVDKKYVFTSDQAVNLEGLRDYIGIIGMGIIGLEFADVYTALGSEVTFFEYSPDMLPMIDRDVAKYFEKVFIKTKPVSCIFNAQVKYVHAVKSGGPVVIGYVDRSAVQGSHRGSDTIGEDATVEEEHTIKELRVDSCLVAVGRKPNTENLGLENVQVKTNRGFVPVDDLLRVKMEDNLKSSVHENIFCIGDANGKQMLAHTASHQALRVVDYIENKEKNNINEFAKNNLSKSIFYTNIPSVCYTNPELAFVGLTEHESKKMYPDNVGVEVSYYKANSKILCENNISEHGHKNNLYNKGQYNTNDNTNGMIKVVYIKNTKEILGIFIVGNYASVLIHEAVLAINLKLTVFDLAYMVHSHPTVSEVLDTAFKSISKIRTH</sequence>
<dbReference type="PANTHER" id="PTHR22912">
    <property type="entry name" value="DISULFIDE OXIDOREDUCTASE"/>
    <property type="match status" value="1"/>
</dbReference>
<evidence type="ECO:0000256" key="6">
    <source>
        <dbReference type="ARBA" id="ARBA00023027"/>
    </source>
</evidence>
<evidence type="ECO:0000256" key="7">
    <source>
        <dbReference type="ARBA" id="ARBA00023157"/>
    </source>
</evidence>
<dbReference type="GO" id="GO:0045252">
    <property type="term" value="C:oxoglutarate dehydrogenase complex"/>
    <property type="evidence" value="ECO:0007669"/>
    <property type="project" value="TreeGrafter"/>
</dbReference>
<dbReference type="PANTHER" id="PTHR22912:SF151">
    <property type="entry name" value="DIHYDROLIPOYL DEHYDROGENASE, MITOCHONDRIAL"/>
    <property type="match status" value="1"/>
</dbReference>
<keyword evidence="10" id="KW-0812">Transmembrane</keyword>
<dbReference type="InterPro" id="IPR012999">
    <property type="entry name" value="Pyr_OxRdtase_I_AS"/>
</dbReference>
<dbReference type="Gene3D" id="3.50.50.60">
    <property type="entry name" value="FAD/NAD(P)-binding domain"/>
    <property type="match status" value="3"/>
</dbReference>
<dbReference type="PRINTS" id="PR00411">
    <property type="entry name" value="PNDRDTASEI"/>
</dbReference>
<evidence type="ECO:0000313" key="17">
    <source>
        <dbReference type="Proteomes" id="UP000078560"/>
    </source>
</evidence>
<dbReference type="Pfam" id="PF02852">
    <property type="entry name" value="Pyr_redox_dim"/>
    <property type="match status" value="1"/>
</dbReference>
<feature type="chain" id="PRO_5015059581" evidence="11">
    <location>
        <begin position="22"/>
        <end position="749"/>
    </location>
</feature>